<feature type="domain" description="SWIM-type" evidence="5">
    <location>
        <begin position="277"/>
        <end position="314"/>
    </location>
</feature>
<dbReference type="Pfam" id="PF04434">
    <property type="entry name" value="SWIM"/>
    <property type="match status" value="1"/>
</dbReference>
<evidence type="ECO:0000313" key="7">
    <source>
        <dbReference type="Proteomes" id="UP001237642"/>
    </source>
</evidence>
<dbReference type="AlphaFoldDB" id="A0AAD8HN10"/>
<evidence type="ECO:0000313" key="6">
    <source>
        <dbReference type="EMBL" id="KAK1369177.1"/>
    </source>
</evidence>
<accession>A0AAD8HN10</accession>
<reference evidence="6" key="2">
    <citation type="submission" date="2023-05" db="EMBL/GenBank/DDBJ databases">
        <authorList>
            <person name="Schelkunov M.I."/>
        </authorList>
    </citation>
    <scope>NUCLEOTIDE SEQUENCE</scope>
    <source>
        <strain evidence="6">Hsosn_3</strain>
        <tissue evidence="6">Leaf</tissue>
    </source>
</reference>
<dbReference type="EMBL" id="JAUIZM010000008">
    <property type="protein sequence ID" value="KAK1369177.1"/>
    <property type="molecule type" value="Genomic_DNA"/>
</dbReference>
<proteinExistence type="predicted"/>
<dbReference type="GO" id="GO:0008270">
    <property type="term" value="F:zinc ion binding"/>
    <property type="evidence" value="ECO:0007669"/>
    <property type="project" value="UniProtKB-KW"/>
</dbReference>
<evidence type="ECO:0000259" key="5">
    <source>
        <dbReference type="PROSITE" id="PS50966"/>
    </source>
</evidence>
<keyword evidence="1" id="KW-0479">Metal-binding</keyword>
<evidence type="ECO:0000256" key="2">
    <source>
        <dbReference type="ARBA" id="ARBA00022771"/>
    </source>
</evidence>
<keyword evidence="3" id="KW-0862">Zinc</keyword>
<gene>
    <name evidence="6" type="ORF">POM88_035269</name>
</gene>
<organism evidence="6 7">
    <name type="scientific">Heracleum sosnowskyi</name>
    <dbReference type="NCBI Taxonomy" id="360622"/>
    <lineage>
        <taxon>Eukaryota</taxon>
        <taxon>Viridiplantae</taxon>
        <taxon>Streptophyta</taxon>
        <taxon>Embryophyta</taxon>
        <taxon>Tracheophyta</taxon>
        <taxon>Spermatophyta</taxon>
        <taxon>Magnoliopsida</taxon>
        <taxon>eudicotyledons</taxon>
        <taxon>Gunneridae</taxon>
        <taxon>Pentapetalae</taxon>
        <taxon>asterids</taxon>
        <taxon>campanulids</taxon>
        <taxon>Apiales</taxon>
        <taxon>Apiaceae</taxon>
        <taxon>Apioideae</taxon>
        <taxon>apioid superclade</taxon>
        <taxon>Tordylieae</taxon>
        <taxon>Tordyliinae</taxon>
        <taxon>Heracleum</taxon>
    </lineage>
</organism>
<keyword evidence="2 4" id="KW-0863">Zinc-finger</keyword>
<evidence type="ECO:0000256" key="3">
    <source>
        <dbReference type="ARBA" id="ARBA00022833"/>
    </source>
</evidence>
<keyword evidence="7" id="KW-1185">Reference proteome</keyword>
<name>A0AAD8HN10_9APIA</name>
<dbReference type="InterPro" id="IPR006564">
    <property type="entry name" value="Znf_PMZ"/>
</dbReference>
<reference evidence="6" key="1">
    <citation type="submission" date="2023-02" db="EMBL/GenBank/DDBJ databases">
        <title>Genome of toxic invasive species Heracleum sosnowskyi carries increased number of genes despite the absence of recent whole-genome duplications.</title>
        <authorList>
            <person name="Schelkunov M."/>
            <person name="Shtratnikova V."/>
            <person name="Makarenko M."/>
            <person name="Klepikova A."/>
            <person name="Omelchenko D."/>
            <person name="Novikova G."/>
            <person name="Obukhova E."/>
            <person name="Bogdanov V."/>
            <person name="Penin A."/>
            <person name="Logacheva M."/>
        </authorList>
    </citation>
    <scope>NUCLEOTIDE SEQUENCE</scope>
    <source>
        <strain evidence="6">Hsosn_3</strain>
        <tissue evidence="6">Leaf</tissue>
    </source>
</reference>
<dbReference type="InterPro" id="IPR007527">
    <property type="entry name" value="Znf_SWIM"/>
</dbReference>
<protein>
    <recommendedName>
        <fullName evidence="5">SWIM-type domain-containing protein</fullName>
    </recommendedName>
</protein>
<evidence type="ECO:0000256" key="1">
    <source>
        <dbReference type="ARBA" id="ARBA00022723"/>
    </source>
</evidence>
<sequence length="316" mass="35374">MITPNPDLGPSRPIPRLEAVSLRLGLCKTTPEGGLDPGGASGVRISNGFGKEDRTIEKSKYGGCESGLRYEFGLIDGPGLRYEFGLVDEPGLQYEFGLVDEPGLQYEFGLVDEPGLRYGLGLEVQHGGQWNENEIYVNFKVCGLLIPRNCTYSNLVGMIYNELRLHPESATLKIEYQVRDDYPPFNIVDDSQLLFYLELKKKEPDFTRYPLCLTNECVASNSLHEQEGEVVVDVVADYVDYAELISCQILDISNEKENEDEAIQVENEVNPTNNVLFEVQNGDKKSIVDLGLRTCTCNRFQMDQLPCAHAIAVFKK</sequence>
<evidence type="ECO:0000256" key="4">
    <source>
        <dbReference type="PROSITE-ProRule" id="PRU00325"/>
    </source>
</evidence>
<dbReference type="PROSITE" id="PS50966">
    <property type="entry name" value="ZF_SWIM"/>
    <property type="match status" value="1"/>
</dbReference>
<dbReference type="Proteomes" id="UP001237642">
    <property type="component" value="Unassembled WGS sequence"/>
</dbReference>
<comment type="caution">
    <text evidence="6">The sequence shown here is derived from an EMBL/GenBank/DDBJ whole genome shotgun (WGS) entry which is preliminary data.</text>
</comment>
<dbReference type="SMART" id="SM00575">
    <property type="entry name" value="ZnF_PMZ"/>
    <property type="match status" value="1"/>
</dbReference>